<dbReference type="Pfam" id="PF00635">
    <property type="entry name" value="Motile_Sperm"/>
    <property type="match status" value="1"/>
</dbReference>
<feature type="region of interest" description="Disordered" evidence="2">
    <location>
        <begin position="165"/>
        <end position="253"/>
    </location>
</feature>
<reference evidence="5" key="1">
    <citation type="submission" date="2019-12" db="UniProtKB">
        <authorList>
            <consortium name="WormBaseParasite"/>
        </authorList>
    </citation>
    <scope>IDENTIFICATION</scope>
</reference>
<accession>A0A5S6QCB7</accession>
<evidence type="ECO:0000256" key="2">
    <source>
        <dbReference type="SAM" id="MobiDB-lite"/>
    </source>
</evidence>
<dbReference type="WBParaSite" id="TMUE_1000004986.1">
    <property type="protein sequence ID" value="TMUE_1000004986.1"/>
    <property type="gene ID" value="WBGene00292714"/>
</dbReference>
<name>A0A5S6QCB7_TRIMR</name>
<evidence type="ECO:0000259" key="3">
    <source>
        <dbReference type="PROSITE" id="PS50202"/>
    </source>
</evidence>
<dbReference type="InterPro" id="IPR013783">
    <property type="entry name" value="Ig-like_fold"/>
</dbReference>
<keyword evidence="1" id="KW-0963">Cytoplasm</keyword>
<keyword evidence="4" id="KW-1185">Reference proteome</keyword>
<dbReference type="PROSITE" id="PS50202">
    <property type="entry name" value="MSP"/>
    <property type="match status" value="1"/>
</dbReference>
<dbReference type="Proteomes" id="UP000046395">
    <property type="component" value="Unassembled WGS sequence"/>
</dbReference>
<comment type="function">
    <text evidence="1">Central component in molecular interactions underlying sperm crawling. Forms an extensive filament system that extends from sperm villipoda, along the leading edge of the pseudopod.</text>
</comment>
<evidence type="ECO:0000256" key="1">
    <source>
        <dbReference type="RuleBase" id="RU003425"/>
    </source>
</evidence>
<dbReference type="InterPro" id="IPR008962">
    <property type="entry name" value="PapD-like_sf"/>
</dbReference>
<dbReference type="SUPFAM" id="SSF49354">
    <property type="entry name" value="PapD-like"/>
    <property type="match status" value="1"/>
</dbReference>
<dbReference type="Gene3D" id="2.60.40.10">
    <property type="entry name" value="Immunoglobulins"/>
    <property type="match status" value="1"/>
</dbReference>
<feature type="compositionally biased region" description="Basic and acidic residues" evidence="2">
    <location>
        <begin position="170"/>
        <end position="179"/>
    </location>
</feature>
<dbReference type="InterPro" id="IPR000535">
    <property type="entry name" value="MSP_dom"/>
</dbReference>
<evidence type="ECO:0000313" key="4">
    <source>
        <dbReference type="Proteomes" id="UP000046395"/>
    </source>
</evidence>
<proteinExistence type="predicted"/>
<dbReference type="AlphaFoldDB" id="A0A5S6QCB7"/>
<keyword evidence="1" id="KW-0206">Cytoskeleton</keyword>
<evidence type="ECO:0000313" key="5">
    <source>
        <dbReference type="WBParaSite" id="TMUE_1000004986.1"/>
    </source>
</evidence>
<protein>
    <recommendedName>
        <fullName evidence="1">Major sperm protein</fullName>
    </recommendedName>
</protein>
<feature type="compositionally biased region" description="Basic residues" evidence="2">
    <location>
        <begin position="211"/>
        <end position="220"/>
    </location>
</feature>
<organism evidence="4 5">
    <name type="scientific">Trichuris muris</name>
    <name type="common">Mouse whipworm</name>
    <dbReference type="NCBI Taxonomy" id="70415"/>
    <lineage>
        <taxon>Eukaryota</taxon>
        <taxon>Metazoa</taxon>
        <taxon>Ecdysozoa</taxon>
        <taxon>Nematoda</taxon>
        <taxon>Enoplea</taxon>
        <taxon>Dorylaimia</taxon>
        <taxon>Trichinellida</taxon>
        <taxon>Trichuridae</taxon>
        <taxon>Trichuris</taxon>
    </lineage>
</organism>
<feature type="compositionally biased region" description="Low complexity" evidence="2">
    <location>
        <begin position="190"/>
        <end position="202"/>
    </location>
</feature>
<feature type="domain" description="MSP" evidence="3">
    <location>
        <begin position="27"/>
        <end position="141"/>
    </location>
</feature>
<sequence length="253" mass="29012">MSSNNTLESKAKLDEKCTPSPLLQACKLTISPSKVQLRPSYEAPHTKTIILSNLHDFAVSFSVRSTQKSFLVAVPPWGTINANDRMRAEIRVNRIWNNTFRNKNDLLIFDFTPAQGVEQVNEAAKTTSNVKCRKAIRVMYAKRIEGKMRASYLRYKRHGAFTKAAISQETKSKAARERWNQGLKDEEDSSLSSSDPFDFSKPCPTSNFVRRALRRSKEKRRQQMERQRAKVSRKREKEQKPNGSNEPKSESDN</sequence>